<dbReference type="AlphaFoldDB" id="A0AAJ6QRD9"/>
<comment type="subcellular location">
    <subcellularLocation>
        <location evidence="1">Nucleus</location>
    </subcellularLocation>
</comment>
<dbReference type="GO" id="GO:0005634">
    <property type="term" value="C:nucleus"/>
    <property type="evidence" value="ECO:0007669"/>
    <property type="project" value="UniProtKB-SubCell"/>
</dbReference>
<evidence type="ECO:0000313" key="11">
    <source>
        <dbReference type="RefSeq" id="XP_003741585.2"/>
    </source>
</evidence>
<comment type="similarity">
    <text evidence="2">Belongs to the peptidase M67A family. MYSM1 subfamily.</text>
</comment>
<feature type="domain" description="Myb-like" evidence="6">
    <location>
        <begin position="67"/>
        <end position="116"/>
    </location>
</feature>
<dbReference type="InterPro" id="IPR000555">
    <property type="entry name" value="JAMM/MPN+_dom"/>
</dbReference>
<keyword evidence="10" id="KW-1185">Reference proteome</keyword>
<accession>A0AAJ6QRD9</accession>
<feature type="domain" description="MPN" evidence="7">
    <location>
        <begin position="420"/>
        <end position="548"/>
    </location>
</feature>
<dbReference type="PROSITE" id="PS50934">
    <property type="entry name" value="SWIRM"/>
    <property type="match status" value="1"/>
</dbReference>
<keyword evidence="3" id="KW-0238">DNA-binding</keyword>
<feature type="domain" description="SWIRM" evidence="8">
    <location>
        <begin position="233"/>
        <end position="332"/>
    </location>
</feature>
<evidence type="ECO:0000256" key="3">
    <source>
        <dbReference type="ARBA" id="ARBA00023125"/>
    </source>
</evidence>
<feature type="region of interest" description="Disordered" evidence="5">
    <location>
        <begin position="329"/>
        <end position="355"/>
    </location>
</feature>
<dbReference type="PROSITE" id="PS50090">
    <property type="entry name" value="MYB_LIKE"/>
    <property type="match status" value="1"/>
</dbReference>
<dbReference type="KEGG" id="goe:100902726"/>
<dbReference type="GeneID" id="100902726"/>
<feature type="domain" description="HTH myb-type" evidence="9">
    <location>
        <begin position="72"/>
        <end position="120"/>
    </location>
</feature>
<dbReference type="PANTHER" id="PTHR10410">
    <property type="entry name" value="EUKARYOTIC TRANSLATION INITIATION FACTOR 3 -RELATED"/>
    <property type="match status" value="1"/>
</dbReference>
<protein>
    <recommendedName>
        <fullName evidence="4">Myb-like, SWIRM and MPN domain-containing protein 1</fullName>
    </recommendedName>
</protein>
<evidence type="ECO:0000313" key="10">
    <source>
        <dbReference type="Proteomes" id="UP000694867"/>
    </source>
</evidence>
<feature type="region of interest" description="Disordered" evidence="5">
    <location>
        <begin position="173"/>
        <end position="200"/>
    </location>
</feature>
<gene>
    <name evidence="11" type="primary">LOC100902726</name>
</gene>
<evidence type="ECO:0000256" key="5">
    <source>
        <dbReference type="SAM" id="MobiDB-lite"/>
    </source>
</evidence>
<dbReference type="RefSeq" id="XP_003741585.2">
    <property type="nucleotide sequence ID" value="XM_003741537.2"/>
</dbReference>
<dbReference type="SMART" id="SM00717">
    <property type="entry name" value="SANT"/>
    <property type="match status" value="1"/>
</dbReference>
<dbReference type="InterPro" id="IPR036388">
    <property type="entry name" value="WH-like_DNA-bd_sf"/>
</dbReference>
<dbReference type="SMART" id="SM00232">
    <property type="entry name" value="JAB_MPN"/>
    <property type="match status" value="1"/>
</dbReference>
<dbReference type="GO" id="GO:0003677">
    <property type="term" value="F:DNA binding"/>
    <property type="evidence" value="ECO:0007669"/>
    <property type="project" value="UniProtKB-KW"/>
</dbReference>
<dbReference type="PROSITE" id="PS51294">
    <property type="entry name" value="HTH_MYB"/>
    <property type="match status" value="1"/>
</dbReference>
<evidence type="ECO:0000256" key="4">
    <source>
        <dbReference type="ARBA" id="ARBA00032256"/>
    </source>
</evidence>
<evidence type="ECO:0000259" key="9">
    <source>
        <dbReference type="PROSITE" id="PS51294"/>
    </source>
</evidence>
<dbReference type="Proteomes" id="UP000694867">
    <property type="component" value="Unplaced"/>
</dbReference>
<proteinExistence type="inferred from homology"/>
<evidence type="ECO:0000259" key="7">
    <source>
        <dbReference type="PROSITE" id="PS50249"/>
    </source>
</evidence>
<dbReference type="InterPro" id="IPR007526">
    <property type="entry name" value="SWIRM"/>
</dbReference>
<dbReference type="Pfam" id="PF04433">
    <property type="entry name" value="SWIRM"/>
    <property type="match status" value="1"/>
</dbReference>
<dbReference type="InterPro" id="IPR050242">
    <property type="entry name" value="JAMM_MPN+_peptidase_M67A"/>
</dbReference>
<dbReference type="Pfam" id="PF00249">
    <property type="entry name" value="Myb_DNA-binding"/>
    <property type="match status" value="1"/>
</dbReference>
<organism evidence="10 11">
    <name type="scientific">Galendromus occidentalis</name>
    <name type="common">western predatory mite</name>
    <dbReference type="NCBI Taxonomy" id="34638"/>
    <lineage>
        <taxon>Eukaryota</taxon>
        <taxon>Metazoa</taxon>
        <taxon>Ecdysozoa</taxon>
        <taxon>Arthropoda</taxon>
        <taxon>Chelicerata</taxon>
        <taxon>Arachnida</taxon>
        <taxon>Acari</taxon>
        <taxon>Parasitiformes</taxon>
        <taxon>Mesostigmata</taxon>
        <taxon>Gamasina</taxon>
        <taxon>Phytoseioidea</taxon>
        <taxon>Phytoseiidae</taxon>
        <taxon>Typhlodrominae</taxon>
        <taxon>Galendromus</taxon>
    </lineage>
</organism>
<dbReference type="Gene3D" id="3.40.140.10">
    <property type="entry name" value="Cytidine Deaminase, domain 2"/>
    <property type="match status" value="1"/>
</dbReference>
<name>A0AAJ6QRD9_9ACAR</name>
<evidence type="ECO:0000259" key="8">
    <source>
        <dbReference type="PROSITE" id="PS50934"/>
    </source>
</evidence>
<dbReference type="Gene3D" id="1.10.10.10">
    <property type="entry name" value="Winged helix-like DNA-binding domain superfamily/Winged helix DNA-binding domain"/>
    <property type="match status" value="1"/>
</dbReference>
<dbReference type="GO" id="GO:0008237">
    <property type="term" value="F:metallopeptidase activity"/>
    <property type="evidence" value="ECO:0007669"/>
    <property type="project" value="InterPro"/>
</dbReference>
<feature type="compositionally biased region" description="Acidic residues" evidence="5">
    <location>
        <begin position="173"/>
        <end position="186"/>
    </location>
</feature>
<dbReference type="Pfam" id="PF01398">
    <property type="entry name" value="JAB"/>
    <property type="match status" value="1"/>
</dbReference>
<sequence length="650" mass="72842">MAEDNTIDIEGDFSLDSTTFSESSSILQNEFKPLWILDPDMSAEQRNEIERILLEDSNSSHRCSFLDSPSGRSCWSPEEEETLLRLLDEHGEKWTKIAKELNRSGLEVKVHAKKIISLSGRQTSRRNDIRGRKMVKRRNTSVALTFEEGPSVSRKGSELQNAGELVTIRKSADDEDEEIQVDDGDDPVQKRTAAPSGRPLSKSKIDIEKLVSVNTNAFRRMPCAAASASTSRTQVPNAELLLDPYRILPFEQEANPDYFNGKSAQKNPDRYLRIRNHILVQWRKQKPNYLNKTTSRIGLKNCGDVNCIGLIHDYLEKIGAINFGCEKPTNKEDKRGTIKSPPAPPNTRKRRKVNPSFVSQADIQIGGCTMEHDSVTGEVISKTLITKEAQGERSSNSRPAHPLKLVTCLRYDGGCQPFNVEVHASSLLVAQAHAHQSTSEVMGLLGGHHQEGHLRVIAALPTKAVASGQECDMDPVSQWEALETLRGWGLDVVGWYHSHPNFAPQPSMRDLTSQVDMQDMFTGAGAPFVALIISPYHRTDKMANRLSACMTCFVVEKHHITAEYCPFSLKPRIVRGEASVGPPLETVLELIRNLRESTGDLVELDERFNDEWTYKEKMLAMLQLCLMKARYNQAETATLLNRIHAMFPSK</sequence>
<evidence type="ECO:0000256" key="1">
    <source>
        <dbReference type="ARBA" id="ARBA00004123"/>
    </source>
</evidence>
<dbReference type="InterPro" id="IPR001005">
    <property type="entry name" value="SANT/Myb"/>
</dbReference>
<dbReference type="SUPFAM" id="SSF46689">
    <property type="entry name" value="Homeodomain-like"/>
    <property type="match status" value="2"/>
</dbReference>
<dbReference type="PROSITE" id="PS50249">
    <property type="entry name" value="MPN"/>
    <property type="match status" value="1"/>
</dbReference>
<dbReference type="InterPro" id="IPR009057">
    <property type="entry name" value="Homeodomain-like_sf"/>
</dbReference>
<reference evidence="11" key="1">
    <citation type="submission" date="2025-08" db="UniProtKB">
        <authorList>
            <consortium name="RefSeq"/>
        </authorList>
    </citation>
    <scope>IDENTIFICATION</scope>
</reference>
<dbReference type="SUPFAM" id="SSF102712">
    <property type="entry name" value="JAB1/MPN domain"/>
    <property type="match status" value="1"/>
</dbReference>
<evidence type="ECO:0000256" key="2">
    <source>
        <dbReference type="ARBA" id="ARBA00007194"/>
    </source>
</evidence>
<evidence type="ECO:0000259" key="6">
    <source>
        <dbReference type="PROSITE" id="PS50090"/>
    </source>
</evidence>
<dbReference type="Gene3D" id="1.10.10.60">
    <property type="entry name" value="Homeodomain-like"/>
    <property type="match status" value="1"/>
</dbReference>
<dbReference type="InterPro" id="IPR017930">
    <property type="entry name" value="Myb_dom"/>
</dbReference>
<dbReference type="InterPro" id="IPR037518">
    <property type="entry name" value="MPN"/>
</dbReference>